<comment type="catalytic activity">
    <reaction evidence="6 7">
        <text>UDP-alpha-D-glucose + 2 NAD(+) + H2O = UDP-alpha-D-glucuronate + 2 NADH + 3 H(+)</text>
        <dbReference type="Rhea" id="RHEA:23596"/>
        <dbReference type="ChEBI" id="CHEBI:15377"/>
        <dbReference type="ChEBI" id="CHEBI:15378"/>
        <dbReference type="ChEBI" id="CHEBI:57540"/>
        <dbReference type="ChEBI" id="CHEBI:57945"/>
        <dbReference type="ChEBI" id="CHEBI:58052"/>
        <dbReference type="ChEBI" id="CHEBI:58885"/>
        <dbReference type="EC" id="1.1.1.22"/>
    </reaction>
</comment>
<dbReference type="EC" id="1.1.1.22" evidence="3 7"/>
<dbReference type="Pfam" id="PF03721">
    <property type="entry name" value="UDPG_MGDP_dh_N"/>
    <property type="match status" value="1"/>
</dbReference>
<evidence type="ECO:0000256" key="1">
    <source>
        <dbReference type="ARBA" id="ARBA00004701"/>
    </source>
</evidence>
<dbReference type="PIRSF" id="PIRSF500134">
    <property type="entry name" value="UDPglc_DH_bac"/>
    <property type="match status" value="1"/>
</dbReference>
<dbReference type="InterPro" id="IPR036220">
    <property type="entry name" value="UDP-Glc/GDP-Man_DH_C_sf"/>
</dbReference>
<dbReference type="Pfam" id="PF00984">
    <property type="entry name" value="UDPG_MGDP_dh"/>
    <property type="match status" value="1"/>
</dbReference>
<evidence type="ECO:0000256" key="11">
    <source>
        <dbReference type="SAM" id="MobiDB-lite"/>
    </source>
</evidence>
<feature type="binding site" evidence="10">
    <location>
        <position position="90"/>
    </location>
    <ligand>
        <name>NAD(+)</name>
        <dbReference type="ChEBI" id="CHEBI:57540"/>
    </ligand>
</feature>
<feature type="binding site" evidence="10">
    <location>
        <position position="125"/>
    </location>
    <ligand>
        <name>NAD(+)</name>
        <dbReference type="ChEBI" id="CHEBI:57540"/>
    </ligand>
</feature>
<dbReference type="SMART" id="SM00984">
    <property type="entry name" value="UDPG_MGDP_dh_C"/>
    <property type="match status" value="1"/>
</dbReference>
<evidence type="ECO:0000256" key="3">
    <source>
        <dbReference type="ARBA" id="ARBA00012954"/>
    </source>
</evidence>
<accession>A0A2S6AMD6</accession>
<feature type="binding site" evidence="9">
    <location>
        <position position="203"/>
    </location>
    <ligand>
        <name>substrate</name>
    </ligand>
</feature>
<dbReference type="EMBL" id="PSZC01000014">
    <property type="protein sequence ID" value="PPJ36407.1"/>
    <property type="molecule type" value="Genomic_DNA"/>
</dbReference>
<feature type="domain" description="UDP-glucose/GDP-mannose dehydrogenase C-terminal" evidence="12">
    <location>
        <begin position="312"/>
        <end position="409"/>
    </location>
</feature>
<proteinExistence type="inferred from homology"/>
<name>A0A2S6AMD6_9NOCA</name>
<evidence type="ECO:0000256" key="10">
    <source>
        <dbReference type="PIRSR" id="PIRSR500134-3"/>
    </source>
</evidence>
<comment type="pathway">
    <text evidence="1">Nucleotide-sugar biosynthesis; UDP-alpha-D-glucuronate biosynthesis; UDP-alpha-D-glucuronate from UDP-alpha-D-glucose: step 1/1.</text>
</comment>
<feature type="binding site" evidence="10">
    <location>
        <position position="154"/>
    </location>
    <ligand>
        <name>NAD(+)</name>
        <dbReference type="ChEBI" id="CHEBI:57540"/>
    </ligand>
</feature>
<dbReference type="InterPro" id="IPR028357">
    <property type="entry name" value="UDPglc_DH_bac"/>
</dbReference>
<evidence type="ECO:0000259" key="12">
    <source>
        <dbReference type="SMART" id="SM00984"/>
    </source>
</evidence>
<feature type="binding site" evidence="9">
    <location>
        <position position="319"/>
    </location>
    <ligand>
        <name>substrate</name>
    </ligand>
</feature>
<feature type="binding site" evidence="9">
    <location>
        <begin position="248"/>
        <end position="252"/>
    </location>
    <ligand>
        <name>substrate</name>
    </ligand>
</feature>
<feature type="active site" description="Nucleophile" evidence="8">
    <location>
        <position position="259"/>
    </location>
</feature>
<evidence type="ECO:0000256" key="7">
    <source>
        <dbReference type="PIRNR" id="PIRNR000124"/>
    </source>
</evidence>
<dbReference type="SUPFAM" id="SSF51735">
    <property type="entry name" value="NAD(P)-binding Rossmann-fold domains"/>
    <property type="match status" value="1"/>
</dbReference>
<dbReference type="InterPro" id="IPR014026">
    <property type="entry name" value="UDP-Glc/GDP-Man_DH_dimer"/>
</dbReference>
<keyword evidence="4 7" id="KW-0560">Oxidoreductase</keyword>
<feature type="binding site" evidence="9">
    <location>
        <begin position="151"/>
        <end position="154"/>
    </location>
    <ligand>
        <name>substrate</name>
    </ligand>
</feature>
<dbReference type="GO" id="GO:0003979">
    <property type="term" value="F:UDP-glucose 6-dehydrogenase activity"/>
    <property type="evidence" value="ECO:0007669"/>
    <property type="project" value="UniProtKB-EC"/>
</dbReference>
<dbReference type="GO" id="GO:0006065">
    <property type="term" value="P:UDP-glucuronate biosynthetic process"/>
    <property type="evidence" value="ECO:0007669"/>
    <property type="project" value="UniProtKB-UniPathway"/>
</dbReference>
<evidence type="ECO:0000256" key="4">
    <source>
        <dbReference type="ARBA" id="ARBA00023002"/>
    </source>
</evidence>
<sequence>MDTSGHIAVLGAGYVGLTTGSCLSALGHTVTCVDHDVALVNSLRAGQVTIAEPDLPRLLRTGLAAGTLRFDTDIDTAVSAAHTIIMCLPTPSGSDGSTDLTAITDTLIHISSQARRGAVVVVKSTVPVGTNTSLASALGRPDISVVSNPEFLREGHAVYDFLHPDRIVIGSHDPAAAEAVANIYDSIRTEVIHTDPASAELAKLAANAFLATKVSFVNDIATLCDSVSADISDVAAILGADPRIGNDYLRPGPGWGGPCLPKDTTALAHQARTAGVSLPVIDAAITANTGRQHHVISTVASELGELRGARIGILGLAFKSGTNDHRQSPAADIARALAEHGAEIIVCDPLVDPAAGGFRLTRDPYDAARHVDAMLLLTDWEEYRRIDWPRVAAAMTGNLVVDTRNFLDPREVHEAGLRYIGLGSTNRHAAAKHAAAQSERPDHTCRSAKRSTAAPAA</sequence>
<dbReference type="InterPro" id="IPR001732">
    <property type="entry name" value="UDP-Glc/GDP-Man_DH_N"/>
</dbReference>
<dbReference type="AlphaFoldDB" id="A0A2S6AMD6"/>
<evidence type="ECO:0000256" key="2">
    <source>
        <dbReference type="ARBA" id="ARBA00006601"/>
    </source>
</evidence>
<evidence type="ECO:0000256" key="8">
    <source>
        <dbReference type="PIRSR" id="PIRSR500134-1"/>
    </source>
</evidence>
<dbReference type="InterPro" id="IPR036291">
    <property type="entry name" value="NAD(P)-bd_dom_sf"/>
</dbReference>
<dbReference type="SUPFAM" id="SSF52413">
    <property type="entry name" value="UDP-glucose/GDP-mannose dehydrogenase C-terminal domain"/>
    <property type="match status" value="1"/>
</dbReference>
<feature type="binding site" evidence="9">
    <location>
        <position position="256"/>
    </location>
    <ligand>
        <name>substrate</name>
    </ligand>
</feature>
<dbReference type="InterPro" id="IPR014027">
    <property type="entry name" value="UDP-Glc/GDP-Man_DH_C"/>
</dbReference>
<protein>
    <recommendedName>
        <fullName evidence="3 7">UDP-glucose 6-dehydrogenase</fullName>
        <ecNumber evidence="3 7">1.1.1.22</ecNumber>
    </recommendedName>
</protein>
<feature type="region of interest" description="Disordered" evidence="11">
    <location>
        <begin position="434"/>
        <end position="457"/>
    </location>
</feature>
<dbReference type="PANTHER" id="PTHR43750">
    <property type="entry name" value="UDP-GLUCOSE 6-DEHYDROGENASE TUAD"/>
    <property type="match status" value="1"/>
</dbReference>
<dbReference type="SUPFAM" id="SSF48179">
    <property type="entry name" value="6-phosphogluconate dehydrogenase C-terminal domain-like"/>
    <property type="match status" value="1"/>
</dbReference>
<dbReference type="NCBIfam" id="TIGR03026">
    <property type="entry name" value="NDP-sugDHase"/>
    <property type="match status" value="1"/>
</dbReference>
<dbReference type="RefSeq" id="WP_104380202.1">
    <property type="nucleotide sequence ID" value="NZ_PSZC01000014.1"/>
</dbReference>
<comment type="similarity">
    <text evidence="2 7">Belongs to the UDP-glucose/GDP-mannose dehydrogenase family.</text>
</comment>
<evidence type="ECO:0000313" key="14">
    <source>
        <dbReference type="Proteomes" id="UP000239874"/>
    </source>
</evidence>
<feature type="binding site" evidence="10">
    <location>
        <position position="326"/>
    </location>
    <ligand>
        <name>NAD(+)</name>
        <dbReference type="ChEBI" id="CHEBI:57540"/>
    </ligand>
</feature>
<feature type="binding site" evidence="10">
    <location>
        <position position="34"/>
    </location>
    <ligand>
        <name>NAD(+)</name>
        <dbReference type="ChEBI" id="CHEBI:57540"/>
    </ligand>
</feature>
<dbReference type="Gene3D" id="1.20.5.100">
    <property type="entry name" value="Cytochrome c1, transmembrane anchor, C-terminal"/>
    <property type="match status" value="1"/>
</dbReference>
<dbReference type="InterPro" id="IPR008927">
    <property type="entry name" value="6-PGluconate_DH-like_C_sf"/>
</dbReference>
<dbReference type="UniPathway" id="UPA00038">
    <property type="reaction ID" value="UER00491"/>
</dbReference>
<dbReference type="Pfam" id="PF03720">
    <property type="entry name" value="UDPG_MGDP_dh_C"/>
    <property type="match status" value="1"/>
</dbReference>
<dbReference type="Proteomes" id="UP000239874">
    <property type="component" value="Unassembled WGS sequence"/>
</dbReference>
<dbReference type="GO" id="GO:0000271">
    <property type="term" value="P:polysaccharide biosynthetic process"/>
    <property type="evidence" value="ECO:0007669"/>
    <property type="project" value="InterPro"/>
</dbReference>
<organism evidence="13 14">
    <name type="scientific">Nocardia nova</name>
    <dbReference type="NCBI Taxonomy" id="37330"/>
    <lineage>
        <taxon>Bacteria</taxon>
        <taxon>Bacillati</taxon>
        <taxon>Actinomycetota</taxon>
        <taxon>Actinomycetes</taxon>
        <taxon>Mycobacteriales</taxon>
        <taxon>Nocardiaceae</taxon>
        <taxon>Nocardia</taxon>
    </lineage>
</organism>
<comment type="caution">
    <text evidence="13">The sequence shown here is derived from an EMBL/GenBank/DDBJ whole genome shotgun (WGS) entry which is preliminary data.</text>
</comment>
<dbReference type="PANTHER" id="PTHR43750:SF3">
    <property type="entry name" value="UDP-GLUCOSE 6-DEHYDROGENASE TUAD"/>
    <property type="match status" value="1"/>
</dbReference>
<dbReference type="PIRSF" id="PIRSF000124">
    <property type="entry name" value="UDPglc_GDPman_dh"/>
    <property type="match status" value="1"/>
</dbReference>
<dbReference type="Gene3D" id="3.40.50.720">
    <property type="entry name" value="NAD(P)-binding Rossmann-like Domain"/>
    <property type="match status" value="2"/>
</dbReference>
<evidence type="ECO:0000313" key="13">
    <source>
        <dbReference type="EMBL" id="PPJ36407.1"/>
    </source>
</evidence>
<keyword evidence="5 7" id="KW-0520">NAD</keyword>
<evidence type="ECO:0000256" key="5">
    <source>
        <dbReference type="ARBA" id="ARBA00023027"/>
    </source>
</evidence>
<gene>
    <name evidence="13" type="ORF">C5E45_20375</name>
</gene>
<dbReference type="InterPro" id="IPR017476">
    <property type="entry name" value="UDP-Glc/GDP-Man"/>
</dbReference>
<dbReference type="GO" id="GO:0051287">
    <property type="term" value="F:NAD binding"/>
    <property type="evidence" value="ECO:0007669"/>
    <property type="project" value="InterPro"/>
</dbReference>
<reference evidence="13 14" key="1">
    <citation type="submission" date="2018-02" db="EMBL/GenBank/DDBJ databases">
        <title>8 Nocardia nova and 1 Nocardia cyriacigeorgica strain used for evolution to TMP-SMX.</title>
        <authorList>
            <person name="Mehta H."/>
            <person name="Weng J."/>
            <person name="Shamoo Y."/>
        </authorList>
    </citation>
    <scope>NUCLEOTIDE SEQUENCE [LARGE SCALE GENOMIC DNA]</scope>
    <source>
        <strain evidence="13 14">MDA3139</strain>
    </source>
</reference>
<feature type="binding site" evidence="10">
    <location>
        <position position="262"/>
    </location>
    <ligand>
        <name>NAD(+)</name>
        <dbReference type="ChEBI" id="CHEBI:57540"/>
    </ligand>
</feature>
<evidence type="ECO:0000256" key="6">
    <source>
        <dbReference type="ARBA" id="ARBA00047473"/>
    </source>
</evidence>
<evidence type="ECO:0000256" key="9">
    <source>
        <dbReference type="PIRSR" id="PIRSR500134-2"/>
    </source>
</evidence>